<dbReference type="PROSITE" id="PS51450">
    <property type="entry name" value="LRR"/>
    <property type="match status" value="2"/>
</dbReference>
<comment type="caution">
    <text evidence="6">The sequence shown here is derived from an EMBL/GenBank/DDBJ whole genome shotgun (WGS) entry which is preliminary data.</text>
</comment>
<evidence type="ECO:0000256" key="5">
    <source>
        <dbReference type="SAM" id="MobiDB-lite"/>
    </source>
</evidence>
<sequence>MPGGYFPPRSLIKEKPGVGKWVRLFDGNSNQEQPSHKNRSSFPASKTYQEDGLLSFSLLTNKYASGSPGDLYEINISGMDLEDGPTECLNEFSSVVKVDASDNMLTMLIFQHFPRLRELNLSLNQIYRVPDPKSNFASLECLDLSFNFLDGPSFLRLGLLPALTRLYVSGNGIHCLPPELAEPRMSLKETTAPRFSKLEVLHLDDNKLSKAEDIASLATLPKLRILNLANNRFRTIPLLKSVPSDINTDDEEESIQSQPSSSVTHQPLRKLKSGSNFSSNGTVETEADGIQIKGKKMSFSNSSKSLTQELSVVYPAVPTTTERSSFVAGQQVPDSGTLEAVTGKMKVPDRYDTRKIRKSSHNQYRNLRPRIRIVDEFFGLGKVKKIMNSSDAVHRPSVQVRPPGSDTMHPVPVSALRRISGEMNRSGLRRRLSEEQHVLKRMTSSAAMTALKEATNSVFAAPPFPCLELLDLSYNLIMYEQHILPVAVWPQLRELVVHNNPVVSRHSGVPPLLQQLLVERLRLNVRRTVQAVSWFNDQGQLIYPAEQKSGSNTKETRDPNKALVLPEPLVTRSDATSSTRQILNANQTKTRRLAGKLKRGGRLLVPTRLPSAQLIAPPKPSKCSPDRMLREYRETVAHSAGLGQFSDSSSTCSTGLSNRSEGKISGQPKSVQFASIRSEEHSAYNRAASVTAEPKYPTDDLDPSNGECSSFFTTQLAQFDANGSLGTEDKSASGSLCMVPEDQLPMDGNTDTIVPTNPGPLLPDLEWLVDETSLPETMQACLRELRYLCQHRPVVHENTHNICSSHLTNSELQAINPAGSDGSKLVPKESQTVLPNPSKTISDDPIGTETGPENDIRELSLLDTMPKLQYTSMLAIHLPKAMEWKTQGTTPNYPVSNIDERERLATKKEKRGSAKPFKTSNGTAELAKNKFTKFELSHERLLDKIVTQANNHVAENYDRMAVQLHRDIVESLESAHLPISINKLGESLLPSGVMH</sequence>
<evidence type="ECO:0000256" key="2">
    <source>
        <dbReference type="ARBA" id="ARBA00022490"/>
    </source>
</evidence>
<evidence type="ECO:0000313" key="7">
    <source>
        <dbReference type="Proteomes" id="UP000230066"/>
    </source>
</evidence>
<dbReference type="InterPro" id="IPR003591">
    <property type="entry name" value="Leu-rich_rpt_typical-subtyp"/>
</dbReference>
<dbReference type="InterPro" id="IPR001611">
    <property type="entry name" value="Leu-rich_rpt"/>
</dbReference>
<keyword evidence="7" id="KW-1185">Reference proteome</keyword>
<comment type="subcellular location">
    <subcellularLocation>
        <location evidence="1">Cytoplasm</location>
    </subcellularLocation>
</comment>
<dbReference type="GO" id="GO:0005634">
    <property type="term" value="C:nucleus"/>
    <property type="evidence" value="ECO:0007669"/>
    <property type="project" value="TreeGrafter"/>
</dbReference>
<feature type="region of interest" description="Disordered" evidence="5">
    <location>
        <begin position="643"/>
        <end position="671"/>
    </location>
</feature>
<dbReference type="SUPFAM" id="SSF52058">
    <property type="entry name" value="L domain-like"/>
    <property type="match status" value="1"/>
</dbReference>
<dbReference type="Gene3D" id="3.80.10.10">
    <property type="entry name" value="Ribonuclease Inhibitor"/>
    <property type="match status" value="2"/>
</dbReference>
<evidence type="ECO:0000256" key="3">
    <source>
        <dbReference type="ARBA" id="ARBA00022614"/>
    </source>
</evidence>
<feature type="region of interest" description="Disordered" evidence="5">
    <location>
        <begin position="827"/>
        <end position="853"/>
    </location>
</feature>
<evidence type="ECO:0008006" key="8">
    <source>
        <dbReference type="Google" id="ProtNLM"/>
    </source>
</evidence>
<gene>
    <name evidence="6" type="ORF">D915_001121</name>
</gene>
<keyword evidence="4" id="KW-0677">Repeat</keyword>
<feature type="compositionally biased region" description="Low complexity" evidence="5">
    <location>
        <begin position="646"/>
        <end position="659"/>
    </location>
</feature>
<accession>A0A4E0RHB1</accession>
<evidence type="ECO:0000313" key="6">
    <source>
        <dbReference type="EMBL" id="THD28129.1"/>
    </source>
</evidence>
<dbReference type="EMBL" id="JXXN02000230">
    <property type="protein sequence ID" value="THD28129.1"/>
    <property type="molecule type" value="Genomic_DNA"/>
</dbReference>
<dbReference type="InterPro" id="IPR032675">
    <property type="entry name" value="LRR_dom_sf"/>
</dbReference>
<dbReference type="GO" id="GO:0005737">
    <property type="term" value="C:cytoplasm"/>
    <property type="evidence" value="ECO:0007669"/>
    <property type="project" value="UniProtKB-SubCell"/>
</dbReference>
<protein>
    <recommendedName>
        <fullName evidence="8">X-ray radiation resistance-associated protein 1</fullName>
    </recommendedName>
</protein>
<feature type="compositionally biased region" description="Polar residues" evidence="5">
    <location>
        <begin position="829"/>
        <end position="840"/>
    </location>
</feature>
<reference evidence="6" key="1">
    <citation type="submission" date="2019-03" db="EMBL/GenBank/DDBJ databases">
        <title>Improved annotation for the trematode Fasciola hepatica.</title>
        <authorList>
            <person name="Choi Y.-J."/>
            <person name="Martin J."/>
            <person name="Mitreva M."/>
        </authorList>
    </citation>
    <scope>NUCLEOTIDE SEQUENCE [LARGE SCALE GENOMIC DNA]</scope>
</reference>
<proteinExistence type="predicted"/>
<feature type="compositionally biased region" description="Polar residues" evidence="5">
    <location>
        <begin position="273"/>
        <end position="282"/>
    </location>
</feature>
<keyword evidence="2" id="KW-0963">Cytoplasm</keyword>
<organism evidence="6 7">
    <name type="scientific">Fasciola hepatica</name>
    <name type="common">Liver fluke</name>
    <dbReference type="NCBI Taxonomy" id="6192"/>
    <lineage>
        <taxon>Eukaryota</taxon>
        <taxon>Metazoa</taxon>
        <taxon>Spiralia</taxon>
        <taxon>Lophotrochozoa</taxon>
        <taxon>Platyhelminthes</taxon>
        <taxon>Trematoda</taxon>
        <taxon>Digenea</taxon>
        <taxon>Plagiorchiida</taxon>
        <taxon>Echinostomata</taxon>
        <taxon>Echinostomatoidea</taxon>
        <taxon>Fasciolidae</taxon>
        <taxon>Fasciola</taxon>
    </lineage>
</organism>
<dbReference type="AlphaFoldDB" id="A0A4E0RHB1"/>
<feature type="region of interest" description="Disordered" evidence="5">
    <location>
        <begin position="247"/>
        <end position="282"/>
    </location>
</feature>
<evidence type="ECO:0000256" key="1">
    <source>
        <dbReference type="ARBA" id="ARBA00004496"/>
    </source>
</evidence>
<keyword evidence="3" id="KW-0433">Leucine-rich repeat</keyword>
<name>A0A4E0RHB1_FASHE</name>
<evidence type="ECO:0000256" key="4">
    <source>
        <dbReference type="ARBA" id="ARBA00022737"/>
    </source>
</evidence>
<dbReference type="PANTHER" id="PTHR22710">
    <property type="entry name" value="X-RAY RADIATION RESISTANCE ASSOCIATED PROTEIN 1 XRRA1"/>
    <property type="match status" value="1"/>
</dbReference>
<dbReference type="Proteomes" id="UP000230066">
    <property type="component" value="Unassembled WGS sequence"/>
</dbReference>
<dbReference type="PANTHER" id="PTHR22710:SF2">
    <property type="entry name" value="X-RAY RADIATION RESISTANCE-ASSOCIATED PROTEIN 1"/>
    <property type="match status" value="1"/>
</dbReference>
<dbReference type="SMART" id="SM00369">
    <property type="entry name" value="LRR_TYP"/>
    <property type="match status" value="4"/>
</dbReference>